<evidence type="ECO:0000259" key="6">
    <source>
        <dbReference type="PROSITE" id="PS50157"/>
    </source>
</evidence>
<dbReference type="InterPro" id="IPR036236">
    <property type="entry name" value="Znf_C2H2_sf"/>
</dbReference>
<evidence type="ECO:0000256" key="4">
    <source>
        <dbReference type="PROSITE-ProRule" id="PRU00042"/>
    </source>
</evidence>
<evidence type="ECO:0000256" key="1">
    <source>
        <dbReference type="ARBA" id="ARBA00022723"/>
    </source>
</evidence>
<feature type="compositionally biased region" description="Pro residues" evidence="5">
    <location>
        <begin position="265"/>
        <end position="276"/>
    </location>
</feature>
<evidence type="ECO:0000256" key="3">
    <source>
        <dbReference type="ARBA" id="ARBA00022833"/>
    </source>
</evidence>
<evidence type="ECO:0000313" key="8">
    <source>
        <dbReference type="Proteomes" id="UP000308730"/>
    </source>
</evidence>
<dbReference type="GO" id="GO:0008270">
    <property type="term" value="F:zinc ion binding"/>
    <property type="evidence" value="ECO:0007669"/>
    <property type="project" value="UniProtKB-KW"/>
</dbReference>
<feature type="region of interest" description="Disordered" evidence="5">
    <location>
        <begin position="249"/>
        <end position="288"/>
    </location>
</feature>
<dbReference type="Gene3D" id="3.30.160.60">
    <property type="entry name" value="Classic Zinc Finger"/>
    <property type="match status" value="2"/>
</dbReference>
<sequence>MKRSFNYSFTATLAARTPPLLYSGQYLKSPLLQTSYLAPTDFSLRQPLAQPWYHSPIKVAYRQPLTGLGISISPSFSDVGGHGSLSYPQPVALPLRLPTVSSFSSGTRYGPSLRQLELENTAFCTSETSRILRTYDSPMLDLSLNPAILVTDDPMDAYSSCPNDDFMAHSPSQDIEWPPTMSTFLDVNMTDEFASSSSGRPFVLFDKPRVAPTEPLIGLFADFNMREYALSQRPPSLCINPALLMGNHDSNVGNDQIQEMDVDPPHSPAGPSPPPCDSIQYPPSADPDAPTMVNFTDADVDAIVYVLSGSAVKKEPIKSPTLSQALVRSNKSTPILQPYTNDQGLPVPPLPTRSGTISFPPSPNLADMLPMKPLSTPKSPLLIEAVPAPRAPLGDITALVAANRNSVFSAHLGIDLEELRAKAAEFRLQNPGQDIDKAWLATYAGKLSETGERLDEFRCYVKNCKQMNRRRDHILVHVGSHVEFRPFQCDFCEMKFLRKNECKRHMSSHGGLKPYTCEICAPYQEKSFVRQDLLKRHIKVTHAGGALEYGRRRKRIKLEKEIEQGNMLTFASPLLLEGPKPAHG</sequence>
<dbReference type="EMBL" id="SGPM01000264">
    <property type="protein sequence ID" value="THH27282.1"/>
    <property type="molecule type" value="Genomic_DNA"/>
</dbReference>
<protein>
    <recommendedName>
        <fullName evidence="6">C2H2-type domain-containing protein</fullName>
    </recommendedName>
</protein>
<reference evidence="7 8" key="1">
    <citation type="submission" date="2019-02" db="EMBL/GenBank/DDBJ databases">
        <title>Genome sequencing of the rare red list fungi Antrodiella citrinella (Flaviporus citrinellus).</title>
        <authorList>
            <person name="Buettner E."/>
            <person name="Kellner H."/>
        </authorList>
    </citation>
    <scope>NUCLEOTIDE SEQUENCE [LARGE SCALE GENOMIC DNA]</scope>
    <source>
        <strain evidence="7 8">DSM 108506</strain>
    </source>
</reference>
<evidence type="ECO:0000256" key="5">
    <source>
        <dbReference type="SAM" id="MobiDB-lite"/>
    </source>
</evidence>
<dbReference type="SUPFAM" id="SSF57667">
    <property type="entry name" value="beta-beta-alpha zinc fingers"/>
    <property type="match status" value="1"/>
</dbReference>
<comment type="caution">
    <text evidence="7">The sequence shown here is derived from an EMBL/GenBank/DDBJ whole genome shotgun (WGS) entry which is preliminary data.</text>
</comment>
<accession>A0A4S4MN14</accession>
<keyword evidence="8" id="KW-1185">Reference proteome</keyword>
<keyword evidence="1" id="KW-0479">Metal-binding</keyword>
<gene>
    <name evidence="7" type="ORF">EUX98_g6897</name>
</gene>
<dbReference type="OrthoDB" id="8117402at2759"/>
<name>A0A4S4MN14_9APHY</name>
<keyword evidence="2 4" id="KW-0863">Zinc-finger</keyword>
<dbReference type="AlphaFoldDB" id="A0A4S4MN14"/>
<evidence type="ECO:0000313" key="7">
    <source>
        <dbReference type="EMBL" id="THH27282.1"/>
    </source>
</evidence>
<evidence type="ECO:0000256" key="2">
    <source>
        <dbReference type="ARBA" id="ARBA00022771"/>
    </source>
</evidence>
<organism evidence="7 8">
    <name type="scientific">Antrodiella citrinella</name>
    <dbReference type="NCBI Taxonomy" id="2447956"/>
    <lineage>
        <taxon>Eukaryota</taxon>
        <taxon>Fungi</taxon>
        <taxon>Dikarya</taxon>
        <taxon>Basidiomycota</taxon>
        <taxon>Agaricomycotina</taxon>
        <taxon>Agaricomycetes</taxon>
        <taxon>Polyporales</taxon>
        <taxon>Steccherinaceae</taxon>
        <taxon>Antrodiella</taxon>
    </lineage>
</organism>
<dbReference type="PROSITE" id="PS00028">
    <property type="entry name" value="ZINC_FINGER_C2H2_1"/>
    <property type="match status" value="1"/>
</dbReference>
<proteinExistence type="predicted"/>
<dbReference type="Proteomes" id="UP000308730">
    <property type="component" value="Unassembled WGS sequence"/>
</dbReference>
<dbReference type="SMART" id="SM00355">
    <property type="entry name" value="ZnF_C2H2"/>
    <property type="match status" value="3"/>
</dbReference>
<keyword evidence="3" id="KW-0862">Zinc</keyword>
<feature type="domain" description="C2H2-type" evidence="6">
    <location>
        <begin position="487"/>
        <end position="514"/>
    </location>
</feature>
<dbReference type="PANTHER" id="PTHR23235">
    <property type="entry name" value="KRUEPPEL-LIKE TRANSCRIPTION FACTOR"/>
    <property type="match status" value="1"/>
</dbReference>
<dbReference type="PROSITE" id="PS50157">
    <property type="entry name" value="ZINC_FINGER_C2H2_2"/>
    <property type="match status" value="1"/>
</dbReference>
<dbReference type="InterPro" id="IPR013087">
    <property type="entry name" value="Znf_C2H2_type"/>
</dbReference>